<keyword evidence="2" id="KW-0645">Protease</keyword>
<keyword evidence="5" id="KW-0325">Glycoprotein</keyword>
<name>A0AAD8VHW2_LOLMU</name>
<evidence type="ECO:0000259" key="6">
    <source>
        <dbReference type="PROSITE" id="PS51767"/>
    </source>
</evidence>
<sequence length="383" mass="40386">MQAHLRSAGKKVPAILAPDVVWAQCDHCTSCVRFTPPGTRTFLPNNSDSFREVGCASQTCQRAIPGDHHCAGDRDPCSYIDTFIGGGNTSGFLATDTFSFGTTPVPGVVFGCSGDIMVDGLAGASGFAGFSRGGLSLVSQLNMSRFTYFIAPLNDAAGKSFVSWSSGDADNLDIIALQAMMGGRRSSTPLLAATEKQDPDLYYVKLTGVQLDGQLLTAIPAGTFDVRSDGSGGAILSTTLPVTYLEEAAYRVLRRELVSRVQSEGVNATGDVNQLCFLAHELAKAKVPVLSLVFDGADRAMEFRVENYFFDVGDGLTCLTILPSTGGTVLGSLLQAGRTMTYDIHGGQLTFQTAAASAVAPERVALVVMVTLLAWVLAPQSLV</sequence>
<accession>A0AAD8VHW2</accession>
<dbReference type="Proteomes" id="UP001231189">
    <property type="component" value="Unassembled WGS sequence"/>
</dbReference>
<comment type="caution">
    <text evidence="7">The sequence shown here is derived from an EMBL/GenBank/DDBJ whole genome shotgun (WGS) entry which is preliminary data.</text>
</comment>
<dbReference type="Gene3D" id="2.40.70.10">
    <property type="entry name" value="Acid Proteases"/>
    <property type="match status" value="2"/>
</dbReference>
<dbReference type="AlphaFoldDB" id="A0AAD8VHW2"/>
<keyword evidence="4" id="KW-0378">Hydrolase</keyword>
<keyword evidence="8" id="KW-1185">Reference proteome</keyword>
<evidence type="ECO:0000256" key="5">
    <source>
        <dbReference type="ARBA" id="ARBA00023180"/>
    </source>
</evidence>
<dbReference type="InterPro" id="IPR033121">
    <property type="entry name" value="PEPTIDASE_A1"/>
</dbReference>
<keyword evidence="3" id="KW-0064">Aspartyl protease</keyword>
<dbReference type="InterPro" id="IPR032861">
    <property type="entry name" value="TAXi_N"/>
</dbReference>
<dbReference type="GO" id="GO:0005576">
    <property type="term" value="C:extracellular region"/>
    <property type="evidence" value="ECO:0007669"/>
    <property type="project" value="TreeGrafter"/>
</dbReference>
<dbReference type="InterPro" id="IPR051708">
    <property type="entry name" value="Plant_Aspart_Prot_A1"/>
</dbReference>
<protein>
    <recommendedName>
        <fullName evidence="6">Peptidase A1 domain-containing protein</fullName>
    </recommendedName>
</protein>
<dbReference type="GO" id="GO:0006508">
    <property type="term" value="P:proteolysis"/>
    <property type="evidence" value="ECO:0007669"/>
    <property type="project" value="UniProtKB-KW"/>
</dbReference>
<dbReference type="GO" id="GO:0004190">
    <property type="term" value="F:aspartic-type endopeptidase activity"/>
    <property type="evidence" value="ECO:0007669"/>
    <property type="project" value="UniProtKB-KW"/>
</dbReference>
<comment type="similarity">
    <text evidence="1">Belongs to the peptidase A1 family.</text>
</comment>
<dbReference type="PANTHER" id="PTHR47967:SF134">
    <property type="entry name" value="XYLANASE INHIBITOR C-TERMINAL DOMAIN-CONTAINING PROTEIN"/>
    <property type="match status" value="1"/>
</dbReference>
<gene>
    <name evidence="7" type="ORF">QYE76_029439</name>
</gene>
<dbReference type="PANTHER" id="PTHR47967">
    <property type="entry name" value="OS07G0603500 PROTEIN-RELATED"/>
    <property type="match status" value="1"/>
</dbReference>
<evidence type="ECO:0000313" key="7">
    <source>
        <dbReference type="EMBL" id="KAK1605766.1"/>
    </source>
</evidence>
<evidence type="ECO:0000313" key="8">
    <source>
        <dbReference type="Proteomes" id="UP001231189"/>
    </source>
</evidence>
<dbReference type="PROSITE" id="PS51767">
    <property type="entry name" value="PEPTIDASE_A1"/>
    <property type="match status" value="1"/>
</dbReference>
<organism evidence="7 8">
    <name type="scientific">Lolium multiflorum</name>
    <name type="common">Italian ryegrass</name>
    <name type="synonym">Lolium perenne subsp. multiflorum</name>
    <dbReference type="NCBI Taxonomy" id="4521"/>
    <lineage>
        <taxon>Eukaryota</taxon>
        <taxon>Viridiplantae</taxon>
        <taxon>Streptophyta</taxon>
        <taxon>Embryophyta</taxon>
        <taxon>Tracheophyta</taxon>
        <taxon>Spermatophyta</taxon>
        <taxon>Magnoliopsida</taxon>
        <taxon>Liliopsida</taxon>
        <taxon>Poales</taxon>
        <taxon>Poaceae</taxon>
        <taxon>BOP clade</taxon>
        <taxon>Pooideae</taxon>
        <taxon>Poodae</taxon>
        <taxon>Poeae</taxon>
        <taxon>Poeae Chloroplast Group 2 (Poeae type)</taxon>
        <taxon>Loliodinae</taxon>
        <taxon>Loliinae</taxon>
        <taxon>Lolium</taxon>
    </lineage>
</organism>
<dbReference type="Pfam" id="PF14541">
    <property type="entry name" value="TAXi_C"/>
    <property type="match status" value="1"/>
</dbReference>
<evidence type="ECO:0000256" key="4">
    <source>
        <dbReference type="ARBA" id="ARBA00022801"/>
    </source>
</evidence>
<dbReference type="CDD" id="cd05476">
    <property type="entry name" value="pepsin_A_like_plant"/>
    <property type="match status" value="1"/>
</dbReference>
<dbReference type="SUPFAM" id="SSF50630">
    <property type="entry name" value="Acid proteases"/>
    <property type="match status" value="1"/>
</dbReference>
<evidence type="ECO:0000256" key="1">
    <source>
        <dbReference type="ARBA" id="ARBA00007447"/>
    </source>
</evidence>
<dbReference type="EMBL" id="JAUUTY010000007">
    <property type="protein sequence ID" value="KAK1605766.1"/>
    <property type="molecule type" value="Genomic_DNA"/>
</dbReference>
<dbReference type="Pfam" id="PF14543">
    <property type="entry name" value="TAXi_N"/>
    <property type="match status" value="1"/>
</dbReference>
<reference evidence="7" key="1">
    <citation type="submission" date="2023-07" db="EMBL/GenBank/DDBJ databases">
        <title>A chromosome-level genome assembly of Lolium multiflorum.</title>
        <authorList>
            <person name="Chen Y."/>
            <person name="Copetti D."/>
            <person name="Kolliker R."/>
            <person name="Studer B."/>
        </authorList>
    </citation>
    <scope>NUCLEOTIDE SEQUENCE</scope>
    <source>
        <strain evidence="7">02402/16</strain>
        <tissue evidence="7">Leaf</tissue>
    </source>
</reference>
<feature type="domain" description="Peptidase A1" evidence="6">
    <location>
        <begin position="1"/>
        <end position="352"/>
    </location>
</feature>
<evidence type="ECO:0000256" key="3">
    <source>
        <dbReference type="ARBA" id="ARBA00022750"/>
    </source>
</evidence>
<dbReference type="InterPro" id="IPR034161">
    <property type="entry name" value="Pepsin-like_plant"/>
</dbReference>
<dbReference type="InterPro" id="IPR032799">
    <property type="entry name" value="TAXi_C"/>
</dbReference>
<dbReference type="InterPro" id="IPR021109">
    <property type="entry name" value="Peptidase_aspartic_dom_sf"/>
</dbReference>
<proteinExistence type="inferred from homology"/>
<evidence type="ECO:0000256" key="2">
    <source>
        <dbReference type="ARBA" id="ARBA00022670"/>
    </source>
</evidence>